<evidence type="ECO:0000313" key="1">
    <source>
        <dbReference type="EMBL" id="AVW90111.1"/>
    </source>
</evidence>
<protein>
    <recommendedName>
        <fullName evidence="3">Abi-like protein</fullName>
    </recommendedName>
</protein>
<evidence type="ECO:0000313" key="2">
    <source>
        <dbReference type="Proteomes" id="UP000241447"/>
    </source>
</evidence>
<evidence type="ECO:0008006" key="3">
    <source>
        <dbReference type="Google" id="ProtNLM"/>
    </source>
</evidence>
<accession>A0A2R4LYW9</accession>
<dbReference type="Proteomes" id="UP000241447">
    <property type="component" value="Plasmid pCBLh4c"/>
</dbReference>
<keyword evidence="1" id="KW-0614">Plasmid</keyword>
<sequence>MPSIALIYGYLRTTVKRSVKVVRTVDRSIKYLVTNIISQERLTKYLIAAGHDPDHALALYGWNIQLSEAFFPVLSAAEVSLRNIIVARLIALYGPQWWDDPAFLLQIKSGGKRIVKTARDKLVTTGAVTSGRMTAELNFGFWVKMLLPRHEPVFWANLHGDFPHLPGPVSYAQLYKRCDDVREFRNRVFHHEPIHHRNITAEYSQIMELIKWLSPDKAIWIKQYSRVMTVVRQKP</sequence>
<gene>
    <name evidence="1" type="ORF">DA792_02660</name>
</gene>
<reference evidence="1 2" key="1">
    <citation type="submission" date="2018-03" db="EMBL/GenBank/DDBJ databases">
        <title>The Complete Genome of Celeribacter baekdonensis strain LH4, a Thiosulfate-Oxidizing Alphaproteobacterium Isolated from Gulf of Mexico Continental Slope Sediments.</title>
        <authorList>
            <person name="Flood B.E."/>
            <person name="Bailey J.V."/>
            <person name="Leprich D."/>
        </authorList>
    </citation>
    <scope>NUCLEOTIDE SEQUENCE [LARGE SCALE GENOMIC DNA]</scope>
    <source>
        <strain evidence="1 2">LH4</strain>
        <plasmid evidence="2">Plasmid pcblh4c</plasmid>
    </source>
</reference>
<dbReference type="EMBL" id="CP028474">
    <property type="protein sequence ID" value="AVW90111.1"/>
    <property type="molecule type" value="Genomic_DNA"/>
</dbReference>
<dbReference type="AlphaFoldDB" id="A0A2R4LYW9"/>
<name>A0A2R4LYW9_9RHOB</name>
<proteinExistence type="predicted"/>
<dbReference type="KEGG" id="cbak:DA792_02660"/>
<organism evidence="1 2">
    <name type="scientific">Celeribacter baekdonensis</name>
    <dbReference type="NCBI Taxonomy" id="875171"/>
    <lineage>
        <taxon>Bacteria</taxon>
        <taxon>Pseudomonadati</taxon>
        <taxon>Pseudomonadota</taxon>
        <taxon>Alphaproteobacteria</taxon>
        <taxon>Rhodobacterales</taxon>
        <taxon>Roseobacteraceae</taxon>
        <taxon>Celeribacter</taxon>
    </lineage>
</organism>
<geneLocation type="plasmid" evidence="2">
    <name>pcblh4c</name>
</geneLocation>
<dbReference type="OrthoDB" id="9813050at2"/>